<dbReference type="GO" id="GO:0046872">
    <property type="term" value="F:metal ion binding"/>
    <property type="evidence" value="ECO:0007669"/>
    <property type="project" value="UniProtKB-KW"/>
</dbReference>
<dbReference type="SUPFAM" id="SSF52242">
    <property type="entry name" value="Cobalamin (vitamin B12)-binding domain"/>
    <property type="match status" value="1"/>
</dbReference>
<comment type="similarity">
    <text evidence="2">Belongs to the methylmalonyl-CoA mutase family.</text>
</comment>
<evidence type="ECO:0000256" key="4">
    <source>
        <dbReference type="ARBA" id="ARBA00022628"/>
    </source>
</evidence>
<evidence type="ECO:0000256" key="5">
    <source>
        <dbReference type="ARBA" id="ARBA00022723"/>
    </source>
</evidence>
<dbReference type="Pfam" id="PF01642">
    <property type="entry name" value="MM_CoA_mutase"/>
    <property type="match status" value="1"/>
</dbReference>
<protein>
    <submittedName>
        <fullName evidence="9">Protein meaA</fullName>
    </submittedName>
</protein>
<dbReference type="Pfam" id="PF02310">
    <property type="entry name" value="B12-binding"/>
    <property type="match status" value="1"/>
</dbReference>
<comment type="subunit">
    <text evidence="3">Heterodimer of an alpha and a beta chain.</text>
</comment>
<dbReference type="Proteomes" id="UP000249324">
    <property type="component" value="Unassembled WGS sequence"/>
</dbReference>
<dbReference type="GO" id="GO:0004494">
    <property type="term" value="F:methylmalonyl-CoA mutase activity"/>
    <property type="evidence" value="ECO:0007669"/>
    <property type="project" value="UniProtKB-EC"/>
</dbReference>
<evidence type="ECO:0000256" key="7">
    <source>
        <dbReference type="ARBA" id="ARBA00023285"/>
    </source>
</evidence>
<evidence type="ECO:0000256" key="3">
    <source>
        <dbReference type="ARBA" id="ARBA00011870"/>
    </source>
</evidence>
<dbReference type="NCBIfam" id="TIGR00641">
    <property type="entry name" value="acid_CoA_mut_N"/>
    <property type="match status" value="1"/>
</dbReference>
<dbReference type="CDD" id="cd02071">
    <property type="entry name" value="MM_CoA_mut_B12_BD"/>
    <property type="match status" value="1"/>
</dbReference>
<dbReference type="InterPro" id="IPR036724">
    <property type="entry name" value="Cobalamin-bd_sf"/>
</dbReference>
<dbReference type="PANTHER" id="PTHR48101">
    <property type="entry name" value="METHYLMALONYL-COA MUTASE, MITOCHONDRIAL-RELATED"/>
    <property type="match status" value="1"/>
</dbReference>
<dbReference type="AlphaFoldDB" id="A0ABD6FDR1"/>
<dbReference type="EMBL" id="QGUI02000032">
    <property type="protein sequence ID" value="MFO7191501.1"/>
    <property type="molecule type" value="Genomic_DNA"/>
</dbReference>
<dbReference type="PANTHER" id="PTHR48101:SF3">
    <property type="entry name" value="COENZYME B12-DEPENDENT MUTASE"/>
    <property type="match status" value="1"/>
</dbReference>
<dbReference type="PROSITE" id="PS51332">
    <property type="entry name" value="B12_BINDING"/>
    <property type="match status" value="1"/>
</dbReference>
<reference evidence="9 10" key="1">
    <citation type="journal article" date="2021" name="BMC Genomics">
        <title>Genome-resolved metagenome and metatranscriptome analyses of thermophilic composting reveal key bacterial players and their metabolic interactions.</title>
        <authorList>
            <person name="Braga L.P.P."/>
            <person name="Pereira R.V."/>
            <person name="Martins L.F."/>
            <person name="Moura L.M.S."/>
            <person name="Sanchez F.B."/>
            <person name="Patane J.S.L."/>
            <person name="da Silva A.M."/>
            <person name="Setubal J.C."/>
        </authorList>
    </citation>
    <scope>NUCLEOTIDE SEQUENCE [LARGE SCALE GENOMIC DNA]</scope>
    <source>
        <strain evidence="9">ZC4RG45</strain>
    </source>
</reference>
<evidence type="ECO:0000256" key="1">
    <source>
        <dbReference type="ARBA" id="ARBA00001922"/>
    </source>
</evidence>
<evidence type="ECO:0000256" key="2">
    <source>
        <dbReference type="ARBA" id="ARBA00008465"/>
    </source>
</evidence>
<accession>A0ABD6FDR1</accession>
<dbReference type="InterPro" id="IPR006099">
    <property type="entry name" value="MeMalonylCoA_mutase_a/b_cat"/>
</dbReference>
<dbReference type="SUPFAM" id="SSF51703">
    <property type="entry name" value="Cobalamin (vitamin B12)-dependent enzymes"/>
    <property type="match status" value="1"/>
</dbReference>
<evidence type="ECO:0000313" key="9">
    <source>
        <dbReference type="EMBL" id="MFO7191501.1"/>
    </source>
</evidence>
<feature type="domain" description="B12-binding" evidence="8">
    <location>
        <begin position="540"/>
        <end position="669"/>
    </location>
</feature>
<evidence type="ECO:0000259" key="8">
    <source>
        <dbReference type="PROSITE" id="PS51332"/>
    </source>
</evidence>
<keyword evidence="5" id="KW-0479">Metal-binding</keyword>
<comment type="cofactor">
    <cofactor evidence="1">
        <name>adenosylcob(III)alamin</name>
        <dbReference type="ChEBI" id="CHEBI:18408"/>
    </cofactor>
</comment>
<keyword evidence="4" id="KW-0846">Cobalamin</keyword>
<dbReference type="GO" id="GO:0031419">
    <property type="term" value="F:cobalamin binding"/>
    <property type="evidence" value="ECO:0007669"/>
    <property type="project" value="UniProtKB-KW"/>
</dbReference>
<dbReference type="Gene3D" id="3.20.20.240">
    <property type="entry name" value="Methylmalonyl-CoA mutase"/>
    <property type="match status" value="1"/>
</dbReference>
<evidence type="ECO:0000256" key="6">
    <source>
        <dbReference type="ARBA" id="ARBA00023235"/>
    </source>
</evidence>
<proteinExistence type="inferred from homology"/>
<dbReference type="InterPro" id="IPR006159">
    <property type="entry name" value="Acid_CoA_mut_C"/>
</dbReference>
<evidence type="ECO:0000313" key="10">
    <source>
        <dbReference type="Proteomes" id="UP000249324"/>
    </source>
</evidence>
<keyword evidence="7" id="KW-0170">Cobalt</keyword>
<dbReference type="NCBIfam" id="TIGR00640">
    <property type="entry name" value="acid_CoA_mut_C"/>
    <property type="match status" value="1"/>
</dbReference>
<dbReference type="InterPro" id="IPR006098">
    <property type="entry name" value="MMCoA_mutase_a_cat"/>
</dbReference>
<keyword evidence="6" id="KW-0413">Isomerase</keyword>
<dbReference type="InterPro" id="IPR016176">
    <property type="entry name" value="Cbl-dep_enz_cat"/>
</dbReference>
<dbReference type="InterPro" id="IPR006158">
    <property type="entry name" value="Cobalamin-bd"/>
</dbReference>
<comment type="caution">
    <text evidence="9">The sequence shown here is derived from an EMBL/GenBank/DDBJ whole genome shotgun (WGS) entry which is preliminary data.</text>
</comment>
<sequence>MPFPADRERDRPWVMRTYAGHSSAAASNALYRKNLEKGQTGLSVAFDLPTQTGYDPDHPLARGEVGKVGVPIAHIGDMRQLFEGIPLAEANTSMTINAPAMWLLALYVTVAREQAEAAGQDPDAVLAKLAGTTQNDIIKEYLSRGTYIFPPGPSLRLITDVITWTVHNVPKWNPINICSYHLQEAGATPTQEVAYALCTAIAVLDAVRDSGQVSEEDMTRVVSRISFFVNAGVRFIEEMCKMRAFVQLWDELTRERYGITDPKARRFRYGVQVNSLGLTEVQPENNVQRIVLEMLAVTLSRNARARAVQLPAWNEALGLPRPWDQQWALRMQQVLAYETDLLEYEDIFDGSRVVQARVDEIVAGAREEIQRVQDMGGAVAAVENGYMKSQLVASLGEHRRRMESGEQVLVGVNKFTSTEPSPLLAEGAQAIETVDPMVEKQAIAAVQKWREERDDAAVKAALERLKATAQTSENLFEATLECARVGVTTGEWAGALREVFGEYRAPTGVSATGAGGGGDLAELAAVRERVRATGQELGERLRILVGKPGLDGHSNGAEQVAVRARDAGFEVIYQGIRLTPQQIVAAAVQEGVHVVGLSVLSGSHLEVVPEVIDGLRAAGADDITVVVGGIIPPDDAALLRERGVARVFTPKDYELTAIMDEIVTVIRESRGL</sequence>
<organism evidence="9 10">
    <name type="scientific">Thermocrispum agreste</name>
    <dbReference type="NCBI Taxonomy" id="37925"/>
    <lineage>
        <taxon>Bacteria</taxon>
        <taxon>Bacillati</taxon>
        <taxon>Actinomycetota</taxon>
        <taxon>Actinomycetes</taxon>
        <taxon>Pseudonocardiales</taxon>
        <taxon>Pseudonocardiaceae</taxon>
        <taxon>Thermocrispum</taxon>
    </lineage>
</organism>
<dbReference type="Gene3D" id="3.40.50.280">
    <property type="entry name" value="Cobalamin-binding domain"/>
    <property type="match status" value="1"/>
</dbReference>
<name>A0ABD6FDR1_9PSEU</name>
<gene>
    <name evidence="9" type="ORF">DIU77_004590</name>
</gene>